<dbReference type="PANTHER" id="PTHR30055:SF151">
    <property type="entry name" value="TRANSCRIPTIONAL REGULATORY PROTEIN"/>
    <property type="match status" value="1"/>
</dbReference>
<dbReference type="EMBL" id="BDQX01000339">
    <property type="protein sequence ID" value="GBG10720.1"/>
    <property type="molecule type" value="Genomic_DNA"/>
</dbReference>
<dbReference type="SUPFAM" id="SSF48498">
    <property type="entry name" value="Tetracyclin repressor-like, C-terminal domain"/>
    <property type="match status" value="1"/>
</dbReference>
<dbReference type="InterPro" id="IPR050109">
    <property type="entry name" value="HTH-type_TetR-like_transc_reg"/>
</dbReference>
<dbReference type="PRINTS" id="PR00455">
    <property type="entry name" value="HTHTETR"/>
</dbReference>
<feature type="DNA-binding region" description="H-T-H motif" evidence="4">
    <location>
        <begin position="51"/>
        <end position="70"/>
    </location>
</feature>
<dbReference type="Gene3D" id="1.10.10.60">
    <property type="entry name" value="Homeodomain-like"/>
    <property type="match status" value="1"/>
</dbReference>
<accession>A0A2R5EVL9</accession>
<organism evidence="6 7">
    <name type="scientific">Paenibacillus agaridevorans</name>
    <dbReference type="NCBI Taxonomy" id="171404"/>
    <lineage>
        <taxon>Bacteria</taxon>
        <taxon>Bacillati</taxon>
        <taxon>Bacillota</taxon>
        <taxon>Bacilli</taxon>
        <taxon>Bacillales</taxon>
        <taxon>Paenibacillaceae</taxon>
        <taxon>Paenibacillus</taxon>
    </lineage>
</organism>
<dbReference type="Pfam" id="PF02909">
    <property type="entry name" value="TetR_C_1"/>
    <property type="match status" value="1"/>
</dbReference>
<keyword evidence="2 4" id="KW-0238">DNA-binding</keyword>
<dbReference type="InterPro" id="IPR004111">
    <property type="entry name" value="Repressor_TetR_C"/>
</dbReference>
<reference evidence="6 7" key="1">
    <citation type="submission" date="2017-08" db="EMBL/GenBank/DDBJ databases">
        <title>Substantial Increase in Enzyme Production by Combined Drug-Resistance Mutations in Paenibacillus agaridevorans.</title>
        <authorList>
            <person name="Tanaka Y."/>
            <person name="Funane K."/>
            <person name="Hosaka T."/>
            <person name="Shiwa Y."/>
            <person name="Fujita N."/>
            <person name="Miyazaki T."/>
            <person name="Yoshikawa H."/>
            <person name="Murakami K."/>
            <person name="Kasahara K."/>
            <person name="Inaoka T."/>
            <person name="Hiraga Y."/>
            <person name="Ochi K."/>
        </authorList>
    </citation>
    <scope>NUCLEOTIDE SEQUENCE [LARGE SCALE GENOMIC DNA]</scope>
    <source>
        <strain evidence="6 7">T-3040</strain>
    </source>
</reference>
<keyword evidence="7" id="KW-1185">Reference proteome</keyword>
<proteinExistence type="predicted"/>
<evidence type="ECO:0000256" key="4">
    <source>
        <dbReference type="PROSITE-ProRule" id="PRU00335"/>
    </source>
</evidence>
<dbReference type="InterPro" id="IPR009057">
    <property type="entry name" value="Homeodomain-like_sf"/>
</dbReference>
<dbReference type="AlphaFoldDB" id="A0A2R5EVL9"/>
<protein>
    <submittedName>
        <fullName evidence="6">TetR family transcriptional regulator</fullName>
    </submittedName>
</protein>
<comment type="caution">
    <text evidence="6">The sequence shown here is derived from an EMBL/GenBank/DDBJ whole genome shotgun (WGS) entry which is preliminary data.</text>
</comment>
<dbReference type="Proteomes" id="UP000245202">
    <property type="component" value="Unassembled WGS sequence"/>
</dbReference>
<dbReference type="Pfam" id="PF00440">
    <property type="entry name" value="TetR_N"/>
    <property type="match status" value="1"/>
</dbReference>
<dbReference type="InterPro" id="IPR001647">
    <property type="entry name" value="HTH_TetR"/>
</dbReference>
<evidence type="ECO:0000256" key="3">
    <source>
        <dbReference type="ARBA" id="ARBA00023163"/>
    </source>
</evidence>
<evidence type="ECO:0000256" key="1">
    <source>
        <dbReference type="ARBA" id="ARBA00023015"/>
    </source>
</evidence>
<dbReference type="GO" id="GO:0000976">
    <property type="term" value="F:transcription cis-regulatory region binding"/>
    <property type="evidence" value="ECO:0007669"/>
    <property type="project" value="TreeGrafter"/>
</dbReference>
<gene>
    <name evidence="6" type="ORF">PAT3040_05473</name>
</gene>
<evidence type="ECO:0000313" key="7">
    <source>
        <dbReference type="Proteomes" id="UP000245202"/>
    </source>
</evidence>
<keyword evidence="1" id="KW-0805">Transcription regulation</keyword>
<evidence type="ECO:0000313" key="6">
    <source>
        <dbReference type="EMBL" id="GBG10720.1"/>
    </source>
</evidence>
<sequence>MPTNGQGNDYARSLSLLWGSQTVPGRSGLTVQKIVSAGMEMADENGIEQLSMRKVAERLGVGAMSLYTYVPSKSELLDLMLDKAQADLYDSGGDIRGACGGEWSEAIRYIAKTNWELYRKHPWIVDLSGRRPVMGPHVLLKYELELCALDGIGLSDIEMDSTLSLLLMHVESCARLQFSMKRTEASSELNDNEWWLELSPVLDNITDWSRFPVSSRVGNAAGEMHQSAYSPEHAYLFGLERIIAGTAALIGKAT</sequence>
<dbReference type="RefSeq" id="WP_087571806.1">
    <property type="nucleotide sequence ID" value="NZ_BDQX01000339.1"/>
</dbReference>
<keyword evidence="3" id="KW-0804">Transcription</keyword>
<dbReference type="InterPro" id="IPR036271">
    <property type="entry name" value="Tet_transcr_reg_TetR-rel_C_sf"/>
</dbReference>
<dbReference type="Gene3D" id="1.10.357.10">
    <property type="entry name" value="Tetracycline Repressor, domain 2"/>
    <property type="match status" value="1"/>
</dbReference>
<dbReference type="PROSITE" id="PS50977">
    <property type="entry name" value="HTH_TETR_2"/>
    <property type="match status" value="1"/>
</dbReference>
<dbReference type="GO" id="GO:0003700">
    <property type="term" value="F:DNA-binding transcription factor activity"/>
    <property type="evidence" value="ECO:0007669"/>
    <property type="project" value="TreeGrafter"/>
</dbReference>
<dbReference type="SUPFAM" id="SSF46689">
    <property type="entry name" value="Homeodomain-like"/>
    <property type="match status" value="1"/>
</dbReference>
<name>A0A2R5EVL9_9BACL</name>
<dbReference type="PANTHER" id="PTHR30055">
    <property type="entry name" value="HTH-TYPE TRANSCRIPTIONAL REGULATOR RUTR"/>
    <property type="match status" value="1"/>
</dbReference>
<evidence type="ECO:0000256" key="2">
    <source>
        <dbReference type="ARBA" id="ARBA00023125"/>
    </source>
</evidence>
<dbReference type="GO" id="GO:0045892">
    <property type="term" value="P:negative regulation of DNA-templated transcription"/>
    <property type="evidence" value="ECO:0007669"/>
    <property type="project" value="InterPro"/>
</dbReference>
<evidence type="ECO:0000259" key="5">
    <source>
        <dbReference type="PROSITE" id="PS50977"/>
    </source>
</evidence>
<feature type="domain" description="HTH tetR-type" evidence="5">
    <location>
        <begin position="28"/>
        <end position="88"/>
    </location>
</feature>